<dbReference type="EMBL" id="BPLR01020392">
    <property type="protein sequence ID" value="GIX78172.1"/>
    <property type="molecule type" value="Genomic_DNA"/>
</dbReference>
<protein>
    <submittedName>
        <fullName evidence="1">Uncharacterized protein</fullName>
    </submittedName>
</protein>
<dbReference type="Proteomes" id="UP001054945">
    <property type="component" value="Unassembled WGS sequence"/>
</dbReference>
<accession>A0AAV4N072</accession>
<evidence type="ECO:0000313" key="2">
    <source>
        <dbReference type="Proteomes" id="UP001054945"/>
    </source>
</evidence>
<proteinExistence type="predicted"/>
<organism evidence="1 2">
    <name type="scientific">Caerostris extrusa</name>
    <name type="common">Bark spider</name>
    <name type="synonym">Caerostris bankana</name>
    <dbReference type="NCBI Taxonomy" id="172846"/>
    <lineage>
        <taxon>Eukaryota</taxon>
        <taxon>Metazoa</taxon>
        <taxon>Ecdysozoa</taxon>
        <taxon>Arthropoda</taxon>
        <taxon>Chelicerata</taxon>
        <taxon>Arachnida</taxon>
        <taxon>Araneae</taxon>
        <taxon>Araneomorphae</taxon>
        <taxon>Entelegynae</taxon>
        <taxon>Araneoidea</taxon>
        <taxon>Araneidae</taxon>
        <taxon>Caerostris</taxon>
    </lineage>
</organism>
<gene>
    <name evidence="1" type="ORF">CEXT_693531</name>
</gene>
<name>A0AAV4N072_CAEEX</name>
<sequence length="89" mass="10286">MWVLEAMCEEPTAQTRVSIGMHFWRYRLNGSLRGVCSGWMCSRPPVVVDPLSSREAPVGAFWGIRKGNRDFTPHHAVIRSRFTRQVLIW</sequence>
<evidence type="ECO:0000313" key="1">
    <source>
        <dbReference type="EMBL" id="GIX78172.1"/>
    </source>
</evidence>
<keyword evidence="2" id="KW-1185">Reference proteome</keyword>
<reference evidence="1 2" key="1">
    <citation type="submission" date="2021-06" db="EMBL/GenBank/DDBJ databases">
        <title>Caerostris extrusa draft genome.</title>
        <authorList>
            <person name="Kono N."/>
            <person name="Arakawa K."/>
        </authorList>
    </citation>
    <scope>NUCLEOTIDE SEQUENCE [LARGE SCALE GENOMIC DNA]</scope>
</reference>
<dbReference type="AlphaFoldDB" id="A0AAV4N072"/>
<comment type="caution">
    <text evidence="1">The sequence shown here is derived from an EMBL/GenBank/DDBJ whole genome shotgun (WGS) entry which is preliminary data.</text>
</comment>